<reference evidence="3 4" key="1">
    <citation type="submission" date="2021-04" db="EMBL/GenBank/DDBJ databases">
        <authorList>
            <person name="Shkoporov A.N."/>
            <person name="Stockdale S.R."/>
            <person name="Guerin E."/>
            <person name="Ross R.P."/>
            <person name="Hill C."/>
        </authorList>
    </citation>
    <scope>NUCLEOTIDE SEQUENCE [LARGE SCALE GENOMIC DNA]</scope>
    <source>
        <strain evidence="4">cr16_1</strain>
    </source>
</reference>
<evidence type="ECO:0000313" key="3">
    <source>
        <dbReference type="EMBL" id="QWM91200.2"/>
    </source>
</evidence>
<evidence type="ECO:0000313" key="4">
    <source>
        <dbReference type="Proteomes" id="UP000828042"/>
    </source>
</evidence>
<feature type="region of interest" description="Disordered" evidence="2">
    <location>
        <begin position="1229"/>
        <end position="1251"/>
    </location>
</feature>
<feature type="compositionally biased region" description="Low complexity" evidence="2">
    <location>
        <begin position="1877"/>
        <end position="1891"/>
    </location>
</feature>
<proteinExistence type="predicted"/>
<name>A0AAE7RYN4_9CAUD</name>
<keyword evidence="1" id="KW-0175">Coiled coil</keyword>
<accession>A0AAE7RYN4</accession>
<feature type="region of interest" description="Disordered" evidence="2">
    <location>
        <begin position="4393"/>
        <end position="4418"/>
    </location>
</feature>
<keyword evidence="4" id="KW-1185">Reference proteome</keyword>
<feature type="compositionally biased region" description="Acidic residues" evidence="2">
    <location>
        <begin position="38"/>
        <end position="50"/>
    </location>
</feature>
<dbReference type="Proteomes" id="UP000828042">
    <property type="component" value="Segment"/>
</dbReference>
<feature type="compositionally biased region" description="Polar residues" evidence="2">
    <location>
        <begin position="1110"/>
        <end position="1128"/>
    </location>
</feature>
<feature type="compositionally biased region" description="Basic and acidic residues" evidence="2">
    <location>
        <begin position="1034"/>
        <end position="1056"/>
    </location>
</feature>
<feature type="region of interest" description="Disordered" evidence="2">
    <location>
        <begin position="19"/>
        <end position="53"/>
    </location>
</feature>
<feature type="coiled-coil region" evidence="1">
    <location>
        <begin position="251"/>
        <end position="285"/>
    </location>
</feature>
<feature type="compositionally biased region" description="Polar residues" evidence="2">
    <location>
        <begin position="4396"/>
        <end position="4418"/>
    </location>
</feature>
<dbReference type="EMBL" id="MZ130498">
    <property type="protein sequence ID" value="QWM91200.2"/>
    <property type="molecule type" value="Genomic_DNA"/>
</dbReference>
<protein>
    <submittedName>
        <fullName evidence="3">Nuclear pore complex protein-like protein</fullName>
    </submittedName>
</protein>
<evidence type="ECO:0000256" key="1">
    <source>
        <dbReference type="SAM" id="Coils"/>
    </source>
</evidence>
<feature type="region of interest" description="Disordered" evidence="2">
    <location>
        <begin position="1034"/>
        <end position="1181"/>
    </location>
</feature>
<feature type="region of interest" description="Disordered" evidence="2">
    <location>
        <begin position="1872"/>
        <end position="1924"/>
    </location>
</feature>
<feature type="compositionally biased region" description="Basic and acidic residues" evidence="2">
    <location>
        <begin position="1068"/>
        <end position="1096"/>
    </location>
</feature>
<sequence length="4498" mass="507593">MKFSDDFLSIINRTSDSQFGTGDYGHIDDEYVPSTQEQDTDTTESNDESDYSSFRKGLEAVNKAVAFMTNPIPTAIVGSSKAAYELFKPTKDSSGKTTTLAEQALNINTRDALSLNVTSRQKELMDTEGKWLPEIEEAQNYIQGQKEYIQLQNQLKANPQNTDLIQASQQKLEELLKLQEDIKEKAKTNPYLSNVFYGAVTESVNPLLPSRTIEASTVRNQLAEGKLWAYYADLSWKQNNIDFTQNNPAALSQLEVKAANLQKQLDDAKLEYDSKSTELKDKQQSLKTAHWLHDPLFGVVPMPLFYNPDIIDPVLDRKRSEVQISALDPSTWQYGLLHIGSSASELQGMGWQMLTALGIKYGTKLGGSPLAWAAGEAVVNSLFTQYFRHKETAGEVMSNYVEKLATAAADGKFDLSTVLNDYIAGLKAMGYDTDKMDEMETLQFGLAYNIPTKDNNYNTFAKDARKGLTQIEETNNALALGDYAENLGLSYGGKLLNKSIGFKAIMNKAVDLATKNKTTAALLSKLNSKIDKAAVKLMKNPVTRMKAKHVRDAGTDMALALGKRWLFESTEEGQQGMIGRWYQDLPDNAQVPDTYNIFRGAATAGRLALEANLAYRGMHWDDKYNTDEQLKIEMGIGGFIGALMGSGASLTNINDIRHQLQGDNVVRALAAKGFENAENNFKIAQFLDYSRKGKDINSLTTSLEDFKKYKTEGVTDDMIDDDIRLAKDVSAIYRNKLIDQNLKDIGVDRKKDKFFERFVQTTVSLYDKQKDASSAKNESDKRISDINNSIINNEDVNDFNSFINSEYEAYADAQRKQNAEPITKQQFKSSIVNAVSSRTLTDTLTNLKKDLTSRKKTLEQLKDEYGIQVSTTGVEGMLKYINDSLKDLQGEQNSLRQKDKWIDHIMSKAPDFGNKQELEQEMAINTLNTGILSSLNAQLNAYTTGRLSTKDRYLVESKPIYSNLSDEDKQNVLQKYSEKYKQQHSTDEEPTKKQVIAYYNKTIQDQWSALENDANVEQTERFLANSLFLSNNRRDVQEETQAKTEIEQETGHKAAENDGEQTSGQLANDKEQSDTQEKVIDQPEIKPQVNREKSDTPDEVNVTTEHTEQNRTTAQAPVDSVDSSTQEQPPVDEVQLSTQEDVDRILEDTLEQDPNKILMEDSTGILPEDRVETDTPTEASELDRVSDDVLQEDAIRAKLEQVEDGQPIAVEDGVEPDIQDQSPQQVIESTVADESPQPTVEEQDKEEKTDQPIEVATAKQPDEPTKVVVTAESFDGSNTQDVTITIEEPSNMVYSDGTDVWVGNEDPSLGTHIEDSQLALQNAMEELDSVDLAATTRAAELLGQSDKSPGLDSKKKVETNRIHSTFFFAYDNTEVMPIQTQVKGKSVDVKFNGTRMPGSELSKKLAIPGWLSKQKVYYIVTDSKETRKMEKDAADRLAVHMIIEENVNGKKYIYNAALYTPDKARVKIMKWNVPLYKQHEEVRKLRELRREIISKYIRKYAPNYFNDPNVNLPTVPQDGIVPVNLRQSNGSINSQQEGNNPIYRSLTSVPEFGLSADPYEMSDQILSGEVEFGYGKGPFPLDPADAFTIVQFDGSTKTSAQGTGYAGKLYIIPKVANTPSQRVSAPIMLSEKRHFIPGGSSTLVTSYTPNGKAKYDDNGKRIPLTSAELVFRLVTGTLPISNQQVYKDILNILCNHGPSTITLGDSRVEKLSFYVRKTLHSFQNEKGETFLMYGSRTPEGFYTTKYLKVKDAKGQPVFSEAEAWQTIRDISNNIHWNTDKQMMQDPIPDSIVEHAIQYMNEYKTDYYRVLNCDDLIFTMQDLGLTKNDKGEVVRAHEEAPTLMSWMINHQVIKTSVGEQAFKDPFIYADGAQEVGDPTPITPTITGPTTTETPRKDGVPTENTQDTEVKQEAMAPASKPSSKDKLLSKDEALSMGLTPKPRWEYILKEDGTTVMLPSHNPIVAKLKKSSGLYSTTRGRGKFDEQKAREWLKDKLGLDIDNVLVTGAVMKMADAPEVYGLMKVSFNRIFKEFNPQIVLSEQAGQGIEYHEAFHYVSQLILSEEQRNQVYSDYIKAHPEYKGYTKDQMEEVLAEEFRTYMINESNISPIYRMKKFFKALWNLVTSFRNRPLNAQQTLFQAIRSGKFKNSKPFIGQEILSEFAKRHPEGMYYYAPGISDVQQKSTPHITNASTMYNIIESLSSTALATLNIRTMDDIRNLKLDDVFNIIQYNYDYGVYDENPTNKQIVEDVLKNKEIFAKQIRAFLQELGIKSIEREETEIAEQMSKDTGDTYDNIWDRNSYEISKKANVAFNAKLFFYSIPKSKFILTEDGKITDTIKDPIFDMDVVQPFDITWNKILENLWSSNDWNDLLSKVRRLAKSDPFFATLRDYIDNPEYPLPENTITQLLTTIQSAKNSMDTIDIKSTANVNPELGKRTWEVQDSDNLRKIARLPSQWSQNFMLSTMITTDSKNRSVINSKALAEITKLINRIDSGLNLILKGKRTPENIKLFENIKNDFLDLVNNLGINFDNDALTYLLGGISTKESTGIDGVDAFNLIFRTKNTDSKNGAAVNSIRNSVYENIRAMAANKTLVTKFRGVTISADKIFNYYNPNSVLNLMAIAYGETHPTPEEFSVTGADGSLVYPITQNNYMSDQIRWLNTNAYGKLQNLSNTPYCKNSLIVKTLLGKNKPKLKLHTLLAINDELTDTSRDYFGITPLEDYITKLTLSENNRLVLPTMSDKKTWYSIEGIDVPKDFLHSVIATTNFEGETIEVPVDCRFSKNTLNIFYNYFVDEFNAITEYYNTKSDVEQGRSRYYSNYHGKIGKDGKMKSGGNGGRFRYFNQIIMPDGEIRSLNALLQSAEESNDPKLINETLDNIRKLFIEDVAGMHDILNRMLLRRVDQEVEEAIKLGVISRDSSGKLTSGNLPTNIYAKYKAQFQSSFDDINSNDAIYSIIANFTVNYAISIEEVEKCFVGDPAFYKWKSSKEVGIFQRDVDKIKRLSSVLSTGTNLRTYWGEGDPRNDTKFISAVMQDNNIGSEYHDSLKQIFRASFIRTMLQKEHPDMTDKQLFDATKNEDRMQESYDSLSDDSKKFVDKQSEKAANPYAYDDENNSGNINQADAAVYIRPAMYKRIMQALGEWSPEIEEAYNILESSDDVLSNPELYSKALRASIKPLKMMYFGDYYDSVAKLNVPTFDKMALFPMFKILAKADNKYLYDRMNNEELGVIDMLLFESAVKVGAPQDKFKAYNDNRNTSFNKEGLNKPSTMIVTNGNAVERLNGGLTTRIQDIKQLRLQLNTDPHEHTDRSFGTQAIKIGMGNVVDDRYYGHNKGKHVSGSQIKKDIFGCIKALSTLGYTSLKGGTINGKKKKGRFFKLDGSIDKAALSRYLVEEATGNGMSQEIIDALKLDSKGNFKAPIAALSVRNWIESKIISLINKEVIDVNTPGGSAIQMASFGFKANDVITDANEDTRPFNDGKKLSFDPKRGSMEVMLSTNFFRDVVPQDVQEQGYVAIRKWLLDNNIIGSQSDPYGIGYRIPTQGLSSTFSFIVADVLPAQTGDTIVVPDEFTAMTGSDFDIDKLYIATYSYDPNTHQRYTWKEDAKTYSDQSKGALINKLLDSYTLVISDEKTLSETRASIDTLTGILTKEILPKVSVDEMKEADYMYELMPSFQEYRKMEYTWGKAGIAPFALNSTNHCLTQATHLHMKFSHNNIYGLGQFDEINGQDGFKILDWLSAMINAHVDVAKDPYIIKLNVNQVTYNMTSLLLRGGKGENTFFFLAQPILKEFANIKIANNGAIGSKQQYDNTIISRLIDKYTKMLNNYPISQSYKESILKITDEDKKLAFDKDKLSRTLDAFRRGQVTPQDIKMQLIVLTAYNELSGDAQTMADLVQRSQIDTKKYGNNITQLQNFYNSYQTFIKDHQQDFSTPDTEGREDLNGLEDYFNKTFLNKKLVYAMDLANNILKTQVFGATNGYKTIFTSIMHNLRGGNYPQQVNGSLSIQLYRPTSNKELVKKINEKVESIIRAKVVIAGTDIRLSDEQLNSMAFGKDNIASRLNAVKNYIRKNKQDPNLVTLVDEQGNITNDLLNYLQGITISNKNKANKIVTATSSLNNSRYYEDRLRSAFYDLLTNDDEMVRELAEDLVKYAFVTSYDNRTPNSFFNVVPMEYKQQIGYLDSIKDAMNKLIRNDIDIIQDASTLEELTDSIYLNMVRNYWADNDVVPLYIPKVDVRYGEESKSNTMYLASSKDRTNSSVNTVFIALGRSDINKNNKFVKIGGSRSTNTVLYQRSGQIVDADGNTIGIVYVAIPKLGFNNGASSIYELYKNGTEQSAFENNKFTDTMIKQTVEDIDSIVDKYIKTIKDSQFVKDEQYSNIEVGKTQEYSNLDQELQNELIESFGDSGIQSDPESIDSDPSLSFVDTSDNSTTIEDFGEIDQMLGGIEEANDTFGEDYAMPDESYFDSTELVDDIIGSLQDSETGITEVNEYLNNLKEEGKKRKKHCKKS</sequence>
<evidence type="ECO:0000256" key="2">
    <source>
        <dbReference type="SAM" id="MobiDB-lite"/>
    </source>
</evidence>
<organism evidence="3 4">
    <name type="scientific">uncultured phage cr16_1</name>
    <dbReference type="NCBI Taxonomy" id="2986414"/>
    <lineage>
        <taxon>Viruses</taxon>
        <taxon>Duplodnaviria</taxon>
        <taxon>Heunggongvirae</taxon>
        <taxon>Uroviricota</taxon>
        <taxon>Caudoviricetes</taxon>
        <taxon>Crassvirales</taxon>
        <taxon>Suoliviridae</taxon>
        <taxon>Loutivirinae</taxon>
        <taxon>Buchavirus</taxon>
        <taxon>Buchavirus hiberniae</taxon>
    </lineage>
</organism>
<gene>
    <name evidence="3" type="primary">gp_77021</name>
</gene>